<dbReference type="RefSeq" id="WP_005609078.1">
    <property type="nucleotide sequence ID" value="NZ_ADOG01000036.1"/>
</dbReference>
<feature type="domain" description="HEPN" evidence="1">
    <location>
        <begin position="58"/>
        <end position="110"/>
    </location>
</feature>
<dbReference type="EMBL" id="ADOG01000036">
    <property type="protein sequence ID" value="EFM91251.1"/>
    <property type="molecule type" value="Genomic_DNA"/>
</dbReference>
<sequence length="276" mass="32332">MKFDRYKVQSKFESYIGCNNPEELKQYKEKFENLQLTSARVNELIEDLKCDSKGCFFKGIHSLCEALSSIEKGNYSWSIVKIYYASFYLIRCLLATEGYSIVKCCGVFILKLKVNEKPKSLKGRGGEHPQIIDEYKKLMSSKDPLLRNTVDGDGKTSIYDYLKEMREIVHYREPFFREPQNDFFENFSSSGEFKEKVKDYFKDYFKDSYNDDMALCFQTPYCLLSAPIFLLNYTNNKLSKFLDKAIILNKEQSDVIKTLILPLGLEQLFKEKCLIY</sequence>
<dbReference type="AlphaFoldDB" id="A0A828PHU2"/>
<dbReference type="Pfam" id="PF05168">
    <property type="entry name" value="HEPN"/>
    <property type="match status" value="1"/>
</dbReference>
<reference evidence="2 3" key="1">
    <citation type="journal article" date="2010" name="J. Bacteriol.">
        <title>Comparative genomic characterization of Actinobacillus pleuropneumoniae.</title>
        <authorList>
            <person name="Xu Z."/>
            <person name="Chen X."/>
            <person name="Li L."/>
            <person name="Li T."/>
            <person name="Wang S."/>
            <person name="Chen H."/>
            <person name="Zhou R."/>
        </authorList>
    </citation>
    <scope>NUCLEOTIDE SEQUENCE [LARGE SCALE GENOMIC DNA]</scope>
    <source>
        <strain evidence="2 3">Femo</strain>
    </source>
</reference>
<evidence type="ECO:0000259" key="1">
    <source>
        <dbReference type="Pfam" id="PF05168"/>
    </source>
</evidence>
<dbReference type="Gene3D" id="1.20.120.330">
    <property type="entry name" value="Nucleotidyltransferases domain 2"/>
    <property type="match status" value="1"/>
</dbReference>
<evidence type="ECO:0000313" key="3">
    <source>
        <dbReference type="Proteomes" id="UP000005341"/>
    </source>
</evidence>
<proteinExistence type="predicted"/>
<organism evidence="2 3">
    <name type="scientific">Actinobacillus pleuropneumoniae serovar 6 str. Femo</name>
    <dbReference type="NCBI Taxonomy" id="754256"/>
    <lineage>
        <taxon>Bacteria</taxon>
        <taxon>Pseudomonadati</taxon>
        <taxon>Pseudomonadota</taxon>
        <taxon>Gammaproteobacteria</taxon>
        <taxon>Pasteurellales</taxon>
        <taxon>Pasteurellaceae</taxon>
        <taxon>Actinobacillus</taxon>
    </lineage>
</organism>
<accession>A0A828PHU2</accession>
<dbReference type="InterPro" id="IPR007842">
    <property type="entry name" value="HEPN_dom"/>
</dbReference>
<evidence type="ECO:0000313" key="2">
    <source>
        <dbReference type="EMBL" id="EFM91251.1"/>
    </source>
</evidence>
<protein>
    <recommendedName>
        <fullName evidence="1">HEPN domain-containing protein</fullName>
    </recommendedName>
</protein>
<comment type="caution">
    <text evidence="2">The sequence shown here is derived from an EMBL/GenBank/DDBJ whole genome shotgun (WGS) entry which is preliminary data.</text>
</comment>
<name>A0A828PHU2_ACTPL</name>
<gene>
    <name evidence="2" type="ORF">appser6_18410</name>
</gene>
<dbReference type="Proteomes" id="UP000005341">
    <property type="component" value="Unassembled WGS sequence"/>
</dbReference>